<dbReference type="AlphaFoldDB" id="A0A7S3FR93"/>
<evidence type="ECO:0000313" key="12">
    <source>
        <dbReference type="EMBL" id="WZN66464.1"/>
    </source>
</evidence>
<dbReference type="PROSITE" id="PS00804">
    <property type="entry name" value="CALRETICULIN_2"/>
    <property type="match status" value="1"/>
</dbReference>
<evidence type="ECO:0000256" key="4">
    <source>
        <dbReference type="ARBA" id="ARBA00022824"/>
    </source>
</evidence>
<accession>A0A7S3FR93</accession>
<comment type="similarity">
    <text evidence="2 9">Belongs to the calreticulin family.</text>
</comment>
<feature type="compositionally biased region" description="Acidic residues" evidence="10">
    <location>
        <begin position="502"/>
        <end position="528"/>
    </location>
</feature>
<dbReference type="PANTHER" id="PTHR11073">
    <property type="entry name" value="CALRETICULIN AND CALNEXIN"/>
    <property type="match status" value="1"/>
</dbReference>
<dbReference type="Gene3D" id="2.60.120.200">
    <property type="match status" value="1"/>
</dbReference>
<feature type="transmembrane region" description="Helical" evidence="9">
    <location>
        <begin position="460"/>
        <end position="482"/>
    </location>
</feature>
<keyword evidence="5 9" id="KW-1133">Transmembrane helix</keyword>
<evidence type="ECO:0000256" key="1">
    <source>
        <dbReference type="ARBA" id="ARBA00004389"/>
    </source>
</evidence>
<proteinExistence type="inferred from homology"/>
<feature type="compositionally biased region" description="Basic and acidic residues" evidence="10">
    <location>
        <begin position="489"/>
        <end position="501"/>
    </location>
</feature>
<dbReference type="InterPro" id="IPR018124">
    <property type="entry name" value="Calret/calnex_CS"/>
</dbReference>
<keyword evidence="3 9" id="KW-0812">Transmembrane</keyword>
<dbReference type="SUPFAM" id="SSF63887">
    <property type="entry name" value="P-domain of calnexin/calreticulin"/>
    <property type="match status" value="1"/>
</dbReference>
<keyword evidence="8" id="KW-1015">Disulfide bond</keyword>
<dbReference type="EMBL" id="CP151515">
    <property type="protein sequence ID" value="WZN66464.1"/>
    <property type="molecule type" value="Genomic_DNA"/>
</dbReference>
<sequence>MPSRMTSRIAPIAAAALALVLCCAAVGALEDAKLFDTFAGGLDGWRNSDDQMYNGKATLSGEALKLESEARRYGLSKILGGGSLALGDEPIVLQYDVKFSKGHGCSGGYLKFLSHDPKFKPEALNDKSDYSVMFGPDKCGDAGKVHLILRYKDRNTGEYEEKHLKNPPRIPTADGDTHVFTAVLLPDNTYKVLIDDVVEQEGSLFEDFEPSFLPPKEIDDPTDSKPADWVDEPKIPDPDAKKPDDWDEDAPAKIPDASATMPSDWDESMPTEVTDPEAVLPEDWDEDEDGEWEPPTVANPDCKKVSGCGKWTPPLVDNPDYKGKWMRPFIDNPAYKGPWSPKQIPNPDYYDDQEPLKSVAPIGAVSVEIWTMDGGIIFDNVLVSTDERQSKEVIATYWKPKSEEEKAMAAKQTAESNKHQHLAFWRSMLEKVDPILIDNAPEGVVDIWMAVKEFLLRNIIFLYAAVGLVPTGTVITLFVLCVKRSERSASDEAARKKKTDEPTADDSSDEEEEEEEGIEEIEEEEEEEPKVTKRRGRRA</sequence>
<keyword evidence="7 9" id="KW-0143">Chaperone</keyword>
<evidence type="ECO:0000313" key="11">
    <source>
        <dbReference type="EMBL" id="CAE0193133.1"/>
    </source>
</evidence>
<dbReference type="InterPro" id="IPR001580">
    <property type="entry name" value="Calret/calnex"/>
</dbReference>
<evidence type="ECO:0000256" key="5">
    <source>
        <dbReference type="ARBA" id="ARBA00022989"/>
    </source>
</evidence>
<evidence type="ECO:0000256" key="3">
    <source>
        <dbReference type="ARBA" id="ARBA00022692"/>
    </source>
</evidence>
<dbReference type="GO" id="GO:0051082">
    <property type="term" value="F:unfolded protein binding"/>
    <property type="evidence" value="ECO:0007669"/>
    <property type="project" value="InterPro"/>
</dbReference>
<evidence type="ECO:0000256" key="2">
    <source>
        <dbReference type="ARBA" id="ARBA00010983"/>
    </source>
</evidence>
<dbReference type="EMBL" id="HBHZ01008033">
    <property type="protein sequence ID" value="CAE0193133.1"/>
    <property type="molecule type" value="Transcribed_RNA"/>
</dbReference>
<name>A0A7S3FR93_9CHLO</name>
<feature type="compositionally biased region" description="Basic and acidic residues" evidence="10">
    <location>
        <begin position="216"/>
        <end position="244"/>
    </location>
</feature>
<evidence type="ECO:0000256" key="7">
    <source>
        <dbReference type="ARBA" id="ARBA00023186"/>
    </source>
</evidence>
<keyword evidence="6 9" id="KW-0472">Membrane</keyword>
<feature type="chain" id="PRO_5044519491" evidence="9">
    <location>
        <begin position="29"/>
        <end position="539"/>
    </location>
</feature>
<dbReference type="GO" id="GO:0006457">
    <property type="term" value="P:protein folding"/>
    <property type="evidence" value="ECO:0007669"/>
    <property type="project" value="InterPro"/>
</dbReference>
<dbReference type="PANTHER" id="PTHR11073:SF1">
    <property type="entry name" value="CALNEXIN 14D-RELATED"/>
    <property type="match status" value="1"/>
</dbReference>
<evidence type="ECO:0000256" key="9">
    <source>
        <dbReference type="RuleBase" id="RU362126"/>
    </source>
</evidence>
<dbReference type="GO" id="GO:0005509">
    <property type="term" value="F:calcium ion binding"/>
    <property type="evidence" value="ECO:0007669"/>
    <property type="project" value="InterPro"/>
</dbReference>
<evidence type="ECO:0000256" key="8">
    <source>
        <dbReference type="PIRSR" id="PIRSR601580-3"/>
    </source>
</evidence>
<dbReference type="SUPFAM" id="SSF49899">
    <property type="entry name" value="Concanavalin A-like lectins/glucanases"/>
    <property type="match status" value="1"/>
</dbReference>
<keyword evidence="9" id="KW-0732">Signal</keyword>
<dbReference type="Proteomes" id="UP001472866">
    <property type="component" value="Chromosome 15"/>
</dbReference>
<comment type="subcellular location">
    <subcellularLocation>
        <location evidence="1">Endoplasmic reticulum membrane</location>
        <topology evidence="1">Single-pass membrane protein</topology>
    </subcellularLocation>
</comment>
<evidence type="ECO:0000256" key="10">
    <source>
        <dbReference type="SAM" id="MobiDB-lite"/>
    </source>
</evidence>
<dbReference type="GO" id="GO:0005789">
    <property type="term" value="C:endoplasmic reticulum membrane"/>
    <property type="evidence" value="ECO:0007669"/>
    <property type="project" value="UniProtKB-SubCell"/>
</dbReference>
<dbReference type="Pfam" id="PF00262">
    <property type="entry name" value="Calreticulin"/>
    <property type="match status" value="1"/>
</dbReference>
<dbReference type="GO" id="GO:0036503">
    <property type="term" value="P:ERAD pathway"/>
    <property type="evidence" value="ECO:0007669"/>
    <property type="project" value="TreeGrafter"/>
</dbReference>
<dbReference type="InterPro" id="IPR013320">
    <property type="entry name" value="ConA-like_dom_sf"/>
</dbReference>
<organism evidence="11">
    <name type="scientific">Chloropicon roscoffensis</name>
    <dbReference type="NCBI Taxonomy" id="1461544"/>
    <lineage>
        <taxon>Eukaryota</taxon>
        <taxon>Viridiplantae</taxon>
        <taxon>Chlorophyta</taxon>
        <taxon>Chloropicophyceae</taxon>
        <taxon>Chloropicales</taxon>
        <taxon>Chloropicaceae</taxon>
        <taxon>Chloropicon</taxon>
    </lineage>
</organism>
<evidence type="ECO:0000313" key="13">
    <source>
        <dbReference type="Proteomes" id="UP001472866"/>
    </source>
</evidence>
<dbReference type="PRINTS" id="PR00626">
    <property type="entry name" value="CALRETICULIN"/>
</dbReference>
<evidence type="ECO:0000256" key="6">
    <source>
        <dbReference type="ARBA" id="ARBA00023136"/>
    </source>
</evidence>
<feature type="region of interest" description="Disordered" evidence="10">
    <location>
        <begin position="205"/>
        <end position="272"/>
    </location>
</feature>
<keyword evidence="4 9" id="KW-0256">Endoplasmic reticulum</keyword>
<dbReference type="Gene3D" id="2.10.250.10">
    <property type="entry name" value="Calreticulin/calnexin, P domain"/>
    <property type="match status" value="1"/>
</dbReference>
<feature type="region of interest" description="Disordered" evidence="10">
    <location>
        <begin position="489"/>
        <end position="539"/>
    </location>
</feature>
<feature type="signal peptide" evidence="9">
    <location>
        <begin position="1"/>
        <end position="28"/>
    </location>
</feature>
<reference evidence="11" key="1">
    <citation type="submission" date="2021-01" db="EMBL/GenBank/DDBJ databases">
        <authorList>
            <person name="Corre E."/>
            <person name="Pelletier E."/>
            <person name="Niang G."/>
            <person name="Scheremetjew M."/>
            <person name="Finn R."/>
            <person name="Kale V."/>
            <person name="Holt S."/>
            <person name="Cochrane G."/>
            <person name="Meng A."/>
            <person name="Brown T."/>
            <person name="Cohen L."/>
        </authorList>
    </citation>
    <scope>NUCLEOTIDE SEQUENCE</scope>
    <source>
        <strain evidence="11">RCC1871</strain>
    </source>
</reference>
<protein>
    <submittedName>
        <fullName evidence="12">Calnexin</fullName>
    </submittedName>
</protein>
<dbReference type="FunFam" id="2.10.250.10:FF:000001">
    <property type="entry name" value="Calnexin homolog"/>
    <property type="match status" value="1"/>
</dbReference>
<keyword evidence="13" id="KW-1185">Reference proteome</keyword>
<gene>
    <name evidence="11" type="ORF">CROS1456_LOCUS6223</name>
    <name evidence="12" type="ORF">HKI87_15g80310</name>
</gene>
<feature type="disulfide bond" evidence="8">
    <location>
        <begin position="105"/>
        <end position="139"/>
    </location>
</feature>
<reference evidence="12 13" key="2">
    <citation type="submission" date="2024-03" db="EMBL/GenBank/DDBJ databases">
        <title>Complete genome sequence of the green alga Chloropicon roscoffensis RCC1871.</title>
        <authorList>
            <person name="Lemieux C."/>
            <person name="Pombert J.-F."/>
            <person name="Otis C."/>
            <person name="Turmel M."/>
        </authorList>
    </citation>
    <scope>NUCLEOTIDE SEQUENCE [LARGE SCALE GENOMIC DNA]</scope>
    <source>
        <strain evidence="12 13">RCC1871</strain>
    </source>
</reference>
<dbReference type="InterPro" id="IPR009033">
    <property type="entry name" value="Calreticulin/calnexin_P_dom_sf"/>
</dbReference>